<gene>
    <name evidence="1" type="ORF">BS329_30680</name>
</gene>
<evidence type="ECO:0000313" key="1">
    <source>
        <dbReference type="EMBL" id="OLZ46228.1"/>
    </source>
</evidence>
<evidence type="ECO:0000313" key="2">
    <source>
        <dbReference type="Proteomes" id="UP000187486"/>
    </source>
</evidence>
<name>A0A1R0KJL1_9PSEU</name>
<proteinExistence type="predicted"/>
<dbReference type="AlphaFoldDB" id="A0A1R0KJL1"/>
<keyword evidence="2" id="KW-1185">Reference proteome</keyword>
<comment type="caution">
    <text evidence="1">The sequence shown here is derived from an EMBL/GenBank/DDBJ whole genome shotgun (WGS) entry which is preliminary data.</text>
</comment>
<protein>
    <submittedName>
        <fullName evidence="1">Uncharacterized protein</fullName>
    </submittedName>
</protein>
<sequence length="126" mass="13383">MPLAAIPSIPRGTPVSYAMARLDASGRISDQATLHVLGWAPGEPLTITAVDGAVILRRDPRGVFTLAPAGYLQIPAPLRTRHGLTAGDRVLLTAVPRRATLLIYTTALLHQQLVDHHSSLLGGDQP</sequence>
<reference evidence="1 2" key="1">
    <citation type="submission" date="2016-01" db="EMBL/GenBank/DDBJ databases">
        <title>Amycolatopsis coloradensis genome sequencing and assembly.</title>
        <authorList>
            <person name="Mayilraj S."/>
        </authorList>
    </citation>
    <scope>NUCLEOTIDE SEQUENCE [LARGE SCALE GENOMIC DNA]</scope>
    <source>
        <strain evidence="1 2">DSM 44225</strain>
    </source>
</reference>
<dbReference type="EMBL" id="MQUQ01000018">
    <property type="protein sequence ID" value="OLZ46228.1"/>
    <property type="molecule type" value="Genomic_DNA"/>
</dbReference>
<accession>A0A1R0KJL1</accession>
<organism evidence="1 2">
    <name type="scientific">Amycolatopsis coloradensis</name>
    <dbReference type="NCBI Taxonomy" id="76021"/>
    <lineage>
        <taxon>Bacteria</taxon>
        <taxon>Bacillati</taxon>
        <taxon>Actinomycetota</taxon>
        <taxon>Actinomycetes</taxon>
        <taxon>Pseudonocardiales</taxon>
        <taxon>Pseudonocardiaceae</taxon>
        <taxon>Amycolatopsis</taxon>
    </lineage>
</organism>
<dbReference type="Proteomes" id="UP000187486">
    <property type="component" value="Unassembled WGS sequence"/>
</dbReference>